<gene>
    <name evidence="1" type="ORF">AVEN_102200_1</name>
</gene>
<keyword evidence="2" id="KW-1185">Reference proteome</keyword>
<evidence type="ECO:0000313" key="1">
    <source>
        <dbReference type="EMBL" id="GBN12017.1"/>
    </source>
</evidence>
<organism evidence="1 2">
    <name type="scientific">Araneus ventricosus</name>
    <name type="common">Orbweaver spider</name>
    <name type="synonym">Epeira ventricosa</name>
    <dbReference type="NCBI Taxonomy" id="182803"/>
    <lineage>
        <taxon>Eukaryota</taxon>
        <taxon>Metazoa</taxon>
        <taxon>Ecdysozoa</taxon>
        <taxon>Arthropoda</taxon>
        <taxon>Chelicerata</taxon>
        <taxon>Arachnida</taxon>
        <taxon>Araneae</taxon>
        <taxon>Araneomorphae</taxon>
        <taxon>Entelegynae</taxon>
        <taxon>Araneoidea</taxon>
        <taxon>Araneidae</taxon>
        <taxon>Araneus</taxon>
    </lineage>
</organism>
<name>A0A4Y2LF98_ARAVE</name>
<comment type="caution">
    <text evidence="1">The sequence shown here is derived from an EMBL/GenBank/DDBJ whole genome shotgun (WGS) entry which is preliminary data.</text>
</comment>
<dbReference type="Proteomes" id="UP000499080">
    <property type="component" value="Unassembled WGS sequence"/>
</dbReference>
<reference evidence="1 2" key="1">
    <citation type="journal article" date="2019" name="Sci. Rep.">
        <title>Orb-weaving spider Araneus ventricosus genome elucidates the spidroin gene catalogue.</title>
        <authorList>
            <person name="Kono N."/>
            <person name="Nakamura H."/>
            <person name="Ohtoshi R."/>
            <person name="Moran D.A.P."/>
            <person name="Shinohara A."/>
            <person name="Yoshida Y."/>
            <person name="Fujiwara M."/>
            <person name="Mori M."/>
            <person name="Tomita M."/>
            <person name="Arakawa K."/>
        </authorList>
    </citation>
    <scope>NUCLEOTIDE SEQUENCE [LARGE SCALE GENOMIC DNA]</scope>
</reference>
<proteinExistence type="predicted"/>
<evidence type="ECO:0000313" key="2">
    <source>
        <dbReference type="Proteomes" id="UP000499080"/>
    </source>
</evidence>
<dbReference type="AlphaFoldDB" id="A0A4Y2LF98"/>
<dbReference type="EMBL" id="BGPR01005637">
    <property type="protein sequence ID" value="GBN12017.1"/>
    <property type="molecule type" value="Genomic_DNA"/>
</dbReference>
<protein>
    <submittedName>
        <fullName evidence="1">Uncharacterized protein</fullName>
    </submittedName>
</protein>
<sequence>MLERVTHCMQFADDYATNYYLDFYVSEIRISVLPKYPDITDVLPRKTAPASNQADMVELPPTDATNFHRHPNTGTNHAKLQPLAVFKRSVLDRKTILTTHNFESYQKIWNSGPSKNLKIRRRVEIN</sequence>
<accession>A0A4Y2LF98</accession>